<reference evidence="1" key="2">
    <citation type="submission" date="2021-09" db="EMBL/GenBank/DDBJ databases">
        <authorList>
            <person name="Gilroy R."/>
        </authorList>
    </citation>
    <scope>NUCLEOTIDE SEQUENCE</scope>
    <source>
        <strain evidence="1">1277</strain>
    </source>
</reference>
<gene>
    <name evidence="1" type="ORF">K8V90_09845</name>
</gene>
<accession>A0A921T0D9</accession>
<organism evidence="1 2">
    <name type="scientific">Romboutsia timonensis</name>
    <dbReference type="NCBI Taxonomy" id="1776391"/>
    <lineage>
        <taxon>Bacteria</taxon>
        <taxon>Bacillati</taxon>
        <taxon>Bacillota</taxon>
        <taxon>Clostridia</taxon>
        <taxon>Peptostreptococcales</taxon>
        <taxon>Peptostreptococcaceae</taxon>
        <taxon>Romboutsia</taxon>
    </lineage>
</organism>
<dbReference type="AlphaFoldDB" id="A0A921T0D9"/>
<evidence type="ECO:0000313" key="1">
    <source>
        <dbReference type="EMBL" id="HJG97392.1"/>
    </source>
</evidence>
<reference evidence="1" key="1">
    <citation type="journal article" date="2021" name="PeerJ">
        <title>Extensive microbial diversity within the chicken gut microbiome revealed by metagenomics and culture.</title>
        <authorList>
            <person name="Gilroy R."/>
            <person name="Ravi A."/>
            <person name="Getino M."/>
            <person name="Pursley I."/>
            <person name="Horton D.L."/>
            <person name="Alikhan N.F."/>
            <person name="Baker D."/>
            <person name="Gharbi K."/>
            <person name="Hall N."/>
            <person name="Watson M."/>
            <person name="Adriaenssens E.M."/>
            <person name="Foster-Nyarko E."/>
            <person name="Jarju S."/>
            <person name="Secka A."/>
            <person name="Antonio M."/>
            <person name="Oren A."/>
            <person name="Chaudhuri R.R."/>
            <person name="La Ragione R."/>
            <person name="Hildebrand F."/>
            <person name="Pallen M.J."/>
        </authorList>
    </citation>
    <scope>NUCLEOTIDE SEQUENCE</scope>
    <source>
        <strain evidence="1">1277</strain>
    </source>
</reference>
<comment type="caution">
    <text evidence="1">The sequence shown here is derived from an EMBL/GenBank/DDBJ whole genome shotgun (WGS) entry which is preliminary data.</text>
</comment>
<sequence length="154" mass="18309">MAKQRKMTDEELKQWDELYCYVRDEVLKYDEVSGKKFPKEMILRLKGLHEGKFMANNNIKSLGSYGFDIILMTFKFCKLDIIIAMKNVEIKDETHMINLVMKIVERNINTVVDKLKMKKETERKILNVELNEGTKLNYKKKSREVTNKRLKDLI</sequence>
<dbReference type="EMBL" id="DYUB01000308">
    <property type="protein sequence ID" value="HJG97392.1"/>
    <property type="molecule type" value="Genomic_DNA"/>
</dbReference>
<protein>
    <submittedName>
        <fullName evidence="1">Uncharacterized protein</fullName>
    </submittedName>
</protein>
<name>A0A921T0D9_9FIRM</name>
<dbReference type="Proteomes" id="UP000776700">
    <property type="component" value="Unassembled WGS sequence"/>
</dbReference>
<proteinExistence type="predicted"/>
<evidence type="ECO:0000313" key="2">
    <source>
        <dbReference type="Proteomes" id="UP000776700"/>
    </source>
</evidence>